<dbReference type="Proteomes" id="UP000595564">
    <property type="component" value="Chromosome"/>
</dbReference>
<evidence type="ECO:0000256" key="2">
    <source>
        <dbReference type="ARBA" id="ARBA00022857"/>
    </source>
</evidence>
<dbReference type="PANTHER" id="PTHR43391">
    <property type="entry name" value="RETINOL DEHYDROGENASE-RELATED"/>
    <property type="match status" value="1"/>
</dbReference>
<comment type="similarity">
    <text evidence="1 4">Belongs to the short-chain dehydrogenases/reductases (SDR) family.</text>
</comment>
<dbReference type="AlphaFoldDB" id="A0A7R6PSQ4"/>
<dbReference type="InterPro" id="IPR036291">
    <property type="entry name" value="NAD(P)-bd_dom_sf"/>
</dbReference>
<protein>
    <submittedName>
        <fullName evidence="5">Short chain dehydrogenase</fullName>
    </submittedName>
</protein>
<evidence type="ECO:0000313" key="5">
    <source>
        <dbReference type="EMBL" id="BBB33626.1"/>
    </source>
</evidence>
<accession>A0A7R6PSQ4</accession>
<dbReference type="EMBL" id="AP017470">
    <property type="protein sequence ID" value="BBB33626.1"/>
    <property type="molecule type" value="Genomic_DNA"/>
</dbReference>
<dbReference type="GO" id="GO:0016491">
    <property type="term" value="F:oxidoreductase activity"/>
    <property type="evidence" value="ECO:0007669"/>
    <property type="project" value="UniProtKB-KW"/>
</dbReference>
<sequence>MKTILITGVSSGIGRATAKLFLENNWRVVGLDISPSPSDLKDKILFFQCNVVNRGEVLKVFKALRRENIFIDALFSSAGILRMGKFEEIDLKEHIAEIDINFKGVVNCIFIFKPLLKRGSAIVNMSSLSALYGTPELAVYSATKSAVKSLTESLNIEFEKYGVYVCDVIVDYVKTPMVLNAKNIATSVRRLGVTITPEKVANTVFYAVDKGKRVHHYVGLKAKALNFLAKLFPFMSRFLARLLAFK</sequence>
<keyword evidence="3" id="KW-0560">Oxidoreductase</keyword>
<evidence type="ECO:0000256" key="3">
    <source>
        <dbReference type="ARBA" id="ARBA00023002"/>
    </source>
</evidence>
<proteinExistence type="inferred from homology"/>
<keyword evidence="6" id="KW-1185">Reference proteome</keyword>
<dbReference type="Gene3D" id="3.40.50.720">
    <property type="entry name" value="NAD(P)-binding Rossmann-like Domain"/>
    <property type="match status" value="1"/>
</dbReference>
<dbReference type="KEGG" id="thyd:TTHT_2201"/>
<dbReference type="InterPro" id="IPR002347">
    <property type="entry name" value="SDR_fam"/>
</dbReference>
<evidence type="ECO:0000256" key="4">
    <source>
        <dbReference type="RuleBase" id="RU000363"/>
    </source>
</evidence>
<evidence type="ECO:0000313" key="6">
    <source>
        <dbReference type="Proteomes" id="UP000595564"/>
    </source>
</evidence>
<dbReference type="RefSeq" id="WP_201327941.1">
    <property type="nucleotide sequence ID" value="NZ_AP017470.1"/>
</dbReference>
<evidence type="ECO:0000256" key="1">
    <source>
        <dbReference type="ARBA" id="ARBA00006484"/>
    </source>
</evidence>
<reference evidence="5 6" key="1">
    <citation type="journal article" date="2012" name="Extremophiles">
        <title>Thermotomaculum hydrothermale gen. nov., sp. nov., a novel heterotrophic thermophile within the phylum Acidobacteria from a deep-sea hydrothermal vent chimney in the Southern Okinawa Trough.</title>
        <authorList>
            <person name="Izumi H."/>
            <person name="Nunoura T."/>
            <person name="Miyazaki M."/>
            <person name="Mino S."/>
            <person name="Toki T."/>
            <person name="Takai K."/>
            <person name="Sako Y."/>
            <person name="Sawabe T."/>
            <person name="Nakagawa S."/>
        </authorList>
    </citation>
    <scope>NUCLEOTIDE SEQUENCE [LARGE SCALE GENOMIC DNA]</scope>
    <source>
        <strain evidence="5 6">AC55</strain>
    </source>
</reference>
<dbReference type="PANTHER" id="PTHR43391:SF14">
    <property type="entry name" value="DEHYDROGENASE_REDUCTASE SDR FAMILY PROTEIN 7-LIKE"/>
    <property type="match status" value="1"/>
</dbReference>
<name>A0A7R6PSQ4_9BACT</name>
<dbReference type="PRINTS" id="PR00080">
    <property type="entry name" value="SDRFAMILY"/>
</dbReference>
<organism evidence="5 6">
    <name type="scientific">Thermotomaculum hydrothermale</name>
    <dbReference type="NCBI Taxonomy" id="981385"/>
    <lineage>
        <taxon>Bacteria</taxon>
        <taxon>Pseudomonadati</taxon>
        <taxon>Acidobacteriota</taxon>
        <taxon>Holophagae</taxon>
        <taxon>Thermotomaculales</taxon>
        <taxon>Thermotomaculaceae</taxon>
        <taxon>Thermotomaculum</taxon>
    </lineage>
</organism>
<keyword evidence="2" id="KW-0521">NADP</keyword>
<gene>
    <name evidence="5" type="ORF">TTHT_2201</name>
</gene>
<dbReference type="PRINTS" id="PR00081">
    <property type="entry name" value="GDHRDH"/>
</dbReference>
<dbReference type="Pfam" id="PF00106">
    <property type="entry name" value="adh_short"/>
    <property type="match status" value="1"/>
</dbReference>
<dbReference type="SUPFAM" id="SSF51735">
    <property type="entry name" value="NAD(P)-binding Rossmann-fold domains"/>
    <property type="match status" value="1"/>
</dbReference>